<dbReference type="Proteomes" id="UP000309215">
    <property type="component" value="Unassembled WGS sequence"/>
</dbReference>
<feature type="transmembrane region" description="Helical" evidence="2">
    <location>
        <begin position="68"/>
        <end position="89"/>
    </location>
</feature>
<gene>
    <name evidence="4" type="ORF">E8A74_41290</name>
</gene>
<name>A0A4U1IVD8_9BACT</name>
<keyword evidence="2" id="KW-0472">Membrane</keyword>
<sequence length="394" mass="40393">MTGFIASSRRPSIPGPALAAAAFLFLPALPAAADEAPRNADAPAATKAQAAGEPKAPPNPPPSSGRKALAVAGSFVPGALVHGTGHLVLGHTRTGLVLLGAEGLGAGLIVAGLGGAAATGATRRFIGPIILGTVTGAAVFFLSALADIYGVLAPEGGTGSPPVSLPSVETQLGVMFVHDPNFAYNAFLTPGADLRAGSVRLSALGYFALDDTNARTRISAAYRFFGPRTSTSERARDGSYFDIEVALTNHSYGTEGFSVTTGEVNLLGRLDLARIGPTLRGSFAELGLGLAYAAHRYPGIGVEANDLLTPRMAFGMYLGHSGYPRGEAMAYYEHRHDGFAGGLKNPGLGSGIAGHFGAQTRLFFSPRWGALFDVQGGSALVGRASLLFRYGGNP</sequence>
<feature type="transmembrane region" description="Helical" evidence="2">
    <location>
        <begin position="125"/>
        <end position="146"/>
    </location>
</feature>
<protein>
    <submittedName>
        <fullName evidence="4">Uncharacterized protein</fullName>
    </submittedName>
</protein>
<accession>A0A4U1IVD8</accession>
<evidence type="ECO:0000256" key="2">
    <source>
        <dbReference type="SAM" id="Phobius"/>
    </source>
</evidence>
<organism evidence="4 5">
    <name type="scientific">Polyangium fumosum</name>
    <dbReference type="NCBI Taxonomy" id="889272"/>
    <lineage>
        <taxon>Bacteria</taxon>
        <taxon>Pseudomonadati</taxon>
        <taxon>Myxococcota</taxon>
        <taxon>Polyangia</taxon>
        <taxon>Polyangiales</taxon>
        <taxon>Polyangiaceae</taxon>
        <taxon>Polyangium</taxon>
    </lineage>
</organism>
<evidence type="ECO:0000256" key="1">
    <source>
        <dbReference type="SAM" id="MobiDB-lite"/>
    </source>
</evidence>
<evidence type="ECO:0000313" key="4">
    <source>
        <dbReference type="EMBL" id="TKC98454.1"/>
    </source>
</evidence>
<feature type="signal peptide" evidence="3">
    <location>
        <begin position="1"/>
        <end position="33"/>
    </location>
</feature>
<feature type="transmembrane region" description="Helical" evidence="2">
    <location>
        <begin position="96"/>
        <end position="119"/>
    </location>
</feature>
<dbReference type="OrthoDB" id="5498792at2"/>
<dbReference type="EMBL" id="SSMQ01000068">
    <property type="protein sequence ID" value="TKC98454.1"/>
    <property type="molecule type" value="Genomic_DNA"/>
</dbReference>
<keyword evidence="3" id="KW-0732">Signal</keyword>
<feature type="chain" id="PRO_5020501827" evidence="3">
    <location>
        <begin position="34"/>
        <end position="394"/>
    </location>
</feature>
<dbReference type="RefSeq" id="WP_136934629.1">
    <property type="nucleotide sequence ID" value="NZ_SSMQ01000068.1"/>
</dbReference>
<feature type="region of interest" description="Disordered" evidence="1">
    <location>
        <begin position="36"/>
        <end position="68"/>
    </location>
</feature>
<keyword evidence="2" id="KW-0812">Transmembrane</keyword>
<evidence type="ECO:0000313" key="5">
    <source>
        <dbReference type="Proteomes" id="UP000309215"/>
    </source>
</evidence>
<comment type="caution">
    <text evidence="4">The sequence shown here is derived from an EMBL/GenBank/DDBJ whole genome shotgun (WGS) entry which is preliminary data.</text>
</comment>
<reference evidence="4 5" key="1">
    <citation type="submission" date="2019-04" db="EMBL/GenBank/DDBJ databases">
        <authorList>
            <person name="Li Y."/>
            <person name="Wang J."/>
        </authorList>
    </citation>
    <scope>NUCLEOTIDE SEQUENCE [LARGE SCALE GENOMIC DNA]</scope>
    <source>
        <strain evidence="4 5">DSM 14668</strain>
    </source>
</reference>
<evidence type="ECO:0000256" key="3">
    <source>
        <dbReference type="SAM" id="SignalP"/>
    </source>
</evidence>
<keyword evidence="5" id="KW-1185">Reference proteome</keyword>
<dbReference type="AlphaFoldDB" id="A0A4U1IVD8"/>
<feature type="compositionally biased region" description="Low complexity" evidence="1">
    <location>
        <begin position="36"/>
        <end position="54"/>
    </location>
</feature>
<proteinExistence type="predicted"/>
<keyword evidence="2" id="KW-1133">Transmembrane helix</keyword>